<reference evidence="2 3" key="1">
    <citation type="journal article" date="2023" name="Plants (Basel)">
        <title>Bridging the Gap: Combining Genomics and Transcriptomics Approaches to Understand Stylosanthes scabra, an Orphan Legume from the Brazilian Caatinga.</title>
        <authorList>
            <person name="Ferreira-Neto J.R.C."/>
            <person name="da Silva M.D."/>
            <person name="Binneck E."/>
            <person name="de Melo N.F."/>
            <person name="da Silva R.H."/>
            <person name="de Melo A.L.T.M."/>
            <person name="Pandolfi V."/>
            <person name="Bustamante F.O."/>
            <person name="Brasileiro-Vidal A.C."/>
            <person name="Benko-Iseppon A.M."/>
        </authorList>
    </citation>
    <scope>NUCLEOTIDE SEQUENCE [LARGE SCALE GENOMIC DNA]</scope>
    <source>
        <tissue evidence="2">Leaves</tissue>
    </source>
</reference>
<sequence>MAQVLGNLVTEPGAESRTPSNTCSKCDLNPELWPARDKVLSELQRTKASPPERACHSFGAIAKEAFDSDTQSSSSISGTSTMAERVTLKQLGGVSTAFDNQPNRFPELNANFQLKNSVADRVKTPSSTSKDFEVISATTRRTDGDDDVVKAFALLFSLDDRAKD</sequence>
<evidence type="ECO:0000313" key="3">
    <source>
        <dbReference type="Proteomes" id="UP001341840"/>
    </source>
</evidence>
<dbReference type="EMBL" id="JASCZI010121215">
    <property type="protein sequence ID" value="MED6160587.1"/>
    <property type="molecule type" value="Genomic_DNA"/>
</dbReference>
<name>A0ABU6UIP2_9FABA</name>
<dbReference type="Proteomes" id="UP001341840">
    <property type="component" value="Unassembled WGS sequence"/>
</dbReference>
<keyword evidence="3" id="KW-1185">Reference proteome</keyword>
<evidence type="ECO:0000313" key="2">
    <source>
        <dbReference type="EMBL" id="MED6160587.1"/>
    </source>
</evidence>
<feature type="region of interest" description="Disordered" evidence="1">
    <location>
        <begin position="1"/>
        <end position="28"/>
    </location>
</feature>
<evidence type="ECO:0000256" key="1">
    <source>
        <dbReference type="SAM" id="MobiDB-lite"/>
    </source>
</evidence>
<protein>
    <submittedName>
        <fullName evidence="2">Uncharacterized protein</fullName>
    </submittedName>
</protein>
<accession>A0ABU6UIP2</accession>
<gene>
    <name evidence="2" type="ORF">PIB30_052795</name>
</gene>
<proteinExistence type="predicted"/>
<organism evidence="2 3">
    <name type="scientific">Stylosanthes scabra</name>
    <dbReference type="NCBI Taxonomy" id="79078"/>
    <lineage>
        <taxon>Eukaryota</taxon>
        <taxon>Viridiplantae</taxon>
        <taxon>Streptophyta</taxon>
        <taxon>Embryophyta</taxon>
        <taxon>Tracheophyta</taxon>
        <taxon>Spermatophyta</taxon>
        <taxon>Magnoliopsida</taxon>
        <taxon>eudicotyledons</taxon>
        <taxon>Gunneridae</taxon>
        <taxon>Pentapetalae</taxon>
        <taxon>rosids</taxon>
        <taxon>fabids</taxon>
        <taxon>Fabales</taxon>
        <taxon>Fabaceae</taxon>
        <taxon>Papilionoideae</taxon>
        <taxon>50 kb inversion clade</taxon>
        <taxon>dalbergioids sensu lato</taxon>
        <taxon>Dalbergieae</taxon>
        <taxon>Pterocarpus clade</taxon>
        <taxon>Stylosanthes</taxon>
    </lineage>
</organism>
<comment type="caution">
    <text evidence="2">The sequence shown here is derived from an EMBL/GenBank/DDBJ whole genome shotgun (WGS) entry which is preliminary data.</text>
</comment>